<sequence>MTNCEILKYSGEIEDILSQLADEEVISLAITITGGLLKNRITSRKGAVKAVLNYSKDVQSILRRKIFTREKLLSYLYEKNVPVNLPITKHEIIGKILKLWNIEYDDCRESIVTNDDCSIEVDFDDSSLDSANHEIKYNANNFSTITSTSGTSNNLQVIASSKNDEISTDSGLQSTVNVLAREFSQWFYKLLNDNHLTSDHFFPDVSLNLTLLSSEQANTNNISNDAEAVTNCLLTTKLQNDLFFNPNISEEGLKAQMDPHGLVMVIVCGTLHSKSVCVGVFEQMFALARDPFAENNWKIKRSDLRLKNSNITTPSILCDTNVSSSNNYISIKD</sequence>
<dbReference type="AlphaFoldDB" id="A0AAW1U999"/>
<dbReference type="PANTHER" id="PTHR21084:SF1">
    <property type="entry name" value="DENSE INCISORS"/>
    <property type="match status" value="1"/>
</dbReference>
<gene>
    <name evidence="2" type="ORF">WA026_016979</name>
</gene>
<dbReference type="Proteomes" id="UP001431783">
    <property type="component" value="Unassembled WGS sequence"/>
</dbReference>
<keyword evidence="3" id="KW-1185">Reference proteome</keyword>
<dbReference type="SUPFAM" id="SSF54427">
    <property type="entry name" value="NTF2-like"/>
    <property type="match status" value="1"/>
</dbReference>
<dbReference type="Gene3D" id="3.10.450.50">
    <property type="match status" value="1"/>
</dbReference>
<feature type="domain" description="NTF2" evidence="1">
    <location>
        <begin position="179"/>
        <end position="306"/>
    </location>
</feature>
<evidence type="ECO:0000259" key="1">
    <source>
        <dbReference type="PROSITE" id="PS50177"/>
    </source>
</evidence>
<dbReference type="InterPro" id="IPR026698">
    <property type="entry name" value="UPF_C3orf38"/>
</dbReference>
<protein>
    <recommendedName>
        <fullName evidence="1">NTF2 domain-containing protein</fullName>
    </recommendedName>
</protein>
<name>A0AAW1U999_9CUCU</name>
<comment type="caution">
    <text evidence="2">The sequence shown here is derived from an EMBL/GenBank/DDBJ whole genome shotgun (WGS) entry which is preliminary data.</text>
</comment>
<dbReference type="EMBL" id="JARQZJ010000040">
    <property type="protein sequence ID" value="KAK9877233.1"/>
    <property type="molecule type" value="Genomic_DNA"/>
</dbReference>
<dbReference type="PANTHER" id="PTHR21084">
    <property type="entry name" value="DENSE INCISORS"/>
    <property type="match status" value="1"/>
</dbReference>
<dbReference type="InterPro" id="IPR032710">
    <property type="entry name" value="NTF2-like_dom_sf"/>
</dbReference>
<reference evidence="2 3" key="1">
    <citation type="submission" date="2023-03" db="EMBL/GenBank/DDBJ databases">
        <title>Genome insight into feeding habits of ladybird beetles.</title>
        <authorList>
            <person name="Li H.-S."/>
            <person name="Huang Y.-H."/>
            <person name="Pang H."/>
        </authorList>
    </citation>
    <scope>NUCLEOTIDE SEQUENCE [LARGE SCALE GENOMIC DNA]</scope>
    <source>
        <strain evidence="2">SYSU_2023b</strain>
        <tissue evidence="2">Whole body</tissue>
    </source>
</reference>
<dbReference type="Pfam" id="PF15008">
    <property type="entry name" value="DUF4518"/>
    <property type="match status" value="1"/>
</dbReference>
<dbReference type="PROSITE" id="PS50177">
    <property type="entry name" value="NTF2_DOMAIN"/>
    <property type="match status" value="1"/>
</dbReference>
<accession>A0AAW1U999</accession>
<dbReference type="InterPro" id="IPR018222">
    <property type="entry name" value="Nuclear_transport_factor_2_euk"/>
</dbReference>
<evidence type="ECO:0000313" key="2">
    <source>
        <dbReference type="EMBL" id="KAK9877233.1"/>
    </source>
</evidence>
<evidence type="ECO:0000313" key="3">
    <source>
        <dbReference type="Proteomes" id="UP001431783"/>
    </source>
</evidence>
<organism evidence="2 3">
    <name type="scientific">Henosepilachna vigintioctopunctata</name>
    <dbReference type="NCBI Taxonomy" id="420089"/>
    <lineage>
        <taxon>Eukaryota</taxon>
        <taxon>Metazoa</taxon>
        <taxon>Ecdysozoa</taxon>
        <taxon>Arthropoda</taxon>
        <taxon>Hexapoda</taxon>
        <taxon>Insecta</taxon>
        <taxon>Pterygota</taxon>
        <taxon>Neoptera</taxon>
        <taxon>Endopterygota</taxon>
        <taxon>Coleoptera</taxon>
        <taxon>Polyphaga</taxon>
        <taxon>Cucujiformia</taxon>
        <taxon>Coccinelloidea</taxon>
        <taxon>Coccinellidae</taxon>
        <taxon>Epilachninae</taxon>
        <taxon>Epilachnini</taxon>
        <taxon>Henosepilachna</taxon>
    </lineage>
</organism>
<proteinExistence type="predicted"/>